<keyword evidence="1" id="KW-0472">Membrane</keyword>
<dbReference type="eggNOG" id="KOG1347">
    <property type="taxonomic scope" value="Eukaryota"/>
</dbReference>
<dbReference type="InParanoid" id="V4U6Y2"/>
<evidence type="ECO:0000313" key="2">
    <source>
        <dbReference type="EMBL" id="ESR61667.1"/>
    </source>
</evidence>
<evidence type="ECO:0000313" key="3">
    <source>
        <dbReference type="Proteomes" id="UP000030687"/>
    </source>
</evidence>
<keyword evidence="1" id="KW-0812">Transmembrane</keyword>
<dbReference type="Gramene" id="ESR61667">
    <property type="protein sequence ID" value="ESR61667"/>
    <property type="gene ID" value="CICLE_v10017433mg"/>
</dbReference>
<dbReference type="Proteomes" id="UP000030687">
    <property type="component" value="Unassembled WGS sequence"/>
</dbReference>
<keyword evidence="3" id="KW-1185">Reference proteome</keyword>
<protein>
    <submittedName>
        <fullName evidence="2">Uncharacterized protein</fullName>
    </submittedName>
</protein>
<reference evidence="2 3" key="1">
    <citation type="submission" date="2013-10" db="EMBL/GenBank/DDBJ databases">
        <authorList>
            <consortium name="International Citrus Genome Consortium"/>
            <person name="Jenkins J."/>
            <person name="Schmutz J."/>
            <person name="Prochnik S."/>
            <person name="Rokhsar D."/>
            <person name="Gmitter F."/>
            <person name="Ollitrault P."/>
            <person name="Machado M."/>
            <person name="Talon M."/>
            <person name="Wincker P."/>
            <person name="Jaillon O."/>
            <person name="Morgante M."/>
        </authorList>
    </citation>
    <scope>NUCLEOTIDE SEQUENCE</scope>
    <source>
        <strain evidence="3">cv. Clemenules</strain>
    </source>
</reference>
<keyword evidence="1" id="KW-1133">Transmembrane helix</keyword>
<feature type="transmembrane region" description="Helical" evidence="1">
    <location>
        <begin position="248"/>
        <end position="266"/>
    </location>
</feature>
<feature type="transmembrane region" description="Helical" evidence="1">
    <location>
        <begin position="225"/>
        <end position="242"/>
    </location>
</feature>
<dbReference type="KEGG" id="cic:CICLE_v10017433mg"/>
<dbReference type="EMBL" id="KI536312">
    <property type="protein sequence ID" value="ESR61667.1"/>
    <property type="molecule type" value="Genomic_DNA"/>
</dbReference>
<organism evidence="2 3">
    <name type="scientific">Citrus clementina</name>
    <name type="common">Clementine</name>
    <name type="synonym">Citrus deliciosa x Citrus sinensis</name>
    <dbReference type="NCBI Taxonomy" id="85681"/>
    <lineage>
        <taxon>Eukaryota</taxon>
        <taxon>Viridiplantae</taxon>
        <taxon>Streptophyta</taxon>
        <taxon>Embryophyta</taxon>
        <taxon>Tracheophyta</taxon>
        <taxon>Spermatophyta</taxon>
        <taxon>Magnoliopsida</taxon>
        <taxon>eudicotyledons</taxon>
        <taxon>Gunneridae</taxon>
        <taxon>Pentapetalae</taxon>
        <taxon>rosids</taxon>
        <taxon>malvids</taxon>
        <taxon>Sapindales</taxon>
        <taxon>Rutaceae</taxon>
        <taxon>Aurantioideae</taxon>
        <taxon>Citrus</taxon>
    </lineage>
</organism>
<dbReference type="PANTHER" id="PTHR11206">
    <property type="entry name" value="MULTIDRUG RESISTANCE PROTEIN"/>
    <property type="match status" value="1"/>
</dbReference>
<name>V4U6Y2_CITCL</name>
<sequence>MIEFHLAPLSEETAVSVKLNSGVGYVASCREVRELVMPDFQVLELEVGDDDGTLLLEEKDTLDEEKKEESLREGNVALFFSGSEELLTLLSGLLPNPKLETSVPSVCKCLHSEYNTGWTRCCSKVLASFNLHSNPCILHLSIHSENLKAASVAVKAVIFLAISESMIVIVTLLNSRRVFVYVLSNTKEVVDHVTTMATLMCLSVVLDSLKTVLSALGAYVDLGAYNVFGIPVAAALGFLFKLRGPTPWIGLQAGAFLQTILLFIITNRTNWEKQARERILEERFSPENRLPILTEEI</sequence>
<gene>
    <name evidence="2" type="ORF">CICLE_v10017433mg</name>
</gene>
<accession>V4U6Y2</accession>
<proteinExistence type="predicted"/>
<evidence type="ECO:0000256" key="1">
    <source>
        <dbReference type="SAM" id="Phobius"/>
    </source>
</evidence>
<dbReference type="AlphaFoldDB" id="V4U6Y2"/>
<feature type="transmembrane region" description="Helical" evidence="1">
    <location>
        <begin position="152"/>
        <end position="173"/>
    </location>
</feature>